<evidence type="ECO:0000313" key="4">
    <source>
        <dbReference type="Proteomes" id="UP000077266"/>
    </source>
</evidence>
<dbReference type="EMBL" id="KV426066">
    <property type="protein sequence ID" value="KZV89709.1"/>
    <property type="molecule type" value="Genomic_DNA"/>
</dbReference>
<evidence type="ECO:0000313" key="3">
    <source>
        <dbReference type="EMBL" id="KZV89710.1"/>
    </source>
</evidence>
<keyword evidence="4" id="KW-1185">Reference proteome</keyword>
<protein>
    <submittedName>
        <fullName evidence="2">Uncharacterized protein</fullName>
    </submittedName>
</protein>
<gene>
    <name evidence="2" type="ORF">EXIGLDRAFT_139392</name>
    <name evidence="3" type="ORF">EXIGLDRAFT_139406</name>
</gene>
<reference evidence="2 4" key="1">
    <citation type="journal article" date="2016" name="Mol. Biol. Evol.">
        <title>Comparative Genomics of Early-Diverging Mushroom-Forming Fungi Provides Insights into the Origins of Lignocellulose Decay Capabilities.</title>
        <authorList>
            <person name="Nagy L.G."/>
            <person name="Riley R."/>
            <person name="Tritt A."/>
            <person name="Adam C."/>
            <person name="Daum C."/>
            <person name="Floudas D."/>
            <person name="Sun H."/>
            <person name="Yadav J.S."/>
            <person name="Pangilinan J."/>
            <person name="Larsson K.H."/>
            <person name="Matsuura K."/>
            <person name="Barry K."/>
            <person name="Labutti K."/>
            <person name="Kuo R."/>
            <person name="Ohm R.A."/>
            <person name="Bhattacharya S.S."/>
            <person name="Shirouzu T."/>
            <person name="Yoshinaga Y."/>
            <person name="Martin F.M."/>
            <person name="Grigoriev I.V."/>
            <person name="Hibbett D.S."/>
        </authorList>
    </citation>
    <scope>NUCLEOTIDE SEQUENCE [LARGE SCALE GENOMIC DNA]</scope>
    <source>
        <strain evidence="2 4">HHB12029</strain>
    </source>
</reference>
<evidence type="ECO:0000313" key="2">
    <source>
        <dbReference type="EMBL" id="KZV89709.1"/>
    </source>
</evidence>
<organism evidence="2 4">
    <name type="scientific">Exidia glandulosa HHB12029</name>
    <dbReference type="NCBI Taxonomy" id="1314781"/>
    <lineage>
        <taxon>Eukaryota</taxon>
        <taxon>Fungi</taxon>
        <taxon>Dikarya</taxon>
        <taxon>Basidiomycota</taxon>
        <taxon>Agaricomycotina</taxon>
        <taxon>Agaricomycetes</taxon>
        <taxon>Auriculariales</taxon>
        <taxon>Exidiaceae</taxon>
        <taxon>Exidia</taxon>
    </lineage>
</organism>
<feature type="compositionally biased region" description="Polar residues" evidence="1">
    <location>
        <begin position="47"/>
        <end position="58"/>
    </location>
</feature>
<evidence type="ECO:0000256" key="1">
    <source>
        <dbReference type="SAM" id="MobiDB-lite"/>
    </source>
</evidence>
<feature type="compositionally biased region" description="Basic residues" evidence="1">
    <location>
        <begin position="76"/>
        <end position="88"/>
    </location>
</feature>
<sequence length="94" mass="10932">MRDVEPELREMSQGPRLFLPIVVANIHRFTRIICLLDQKKSNGDEQWASNPSDASHGQAQDRFEMSSDVSGPLSKRSQRRSKTRYRSRKCIEDR</sequence>
<dbReference type="Proteomes" id="UP000077266">
    <property type="component" value="Unassembled WGS sequence"/>
</dbReference>
<proteinExistence type="predicted"/>
<dbReference type="AlphaFoldDB" id="A0A166A973"/>
<accession>A0A166A973</accession>
<dbReference type="EMBL" id="KV426066">
    <property type="protein sequence ID" value="KZV89710.1"/>
    <property type="molecule type" value="Genomic_DNA"/>
</dbReference>
<name>A0A166A973_EXIGL</name>
<feature type="region of interest" description="Disordered" evidence="1">
    <location>
        <begin position="42"/>
        <end position="94"/>
    </location>
</feature>